<gene>
    <name evidence="2" type="ORF">SAMN05660420_00245</name>
</gene>
<evidence type="ECO:0000313" key="3">
    <source>
        <dbReference type="Proteomes" id="UP000199409"/>
    </source>
</evidence>
<name>A0A1H3VRV5_9BACT</name>
<keyword evidence="1" id="KW-1133">Transmembrane helix</keyword>
<evidence type="ECO:0000313" key="2">
    <source>
        <dbReference type="EMBL" id="SDZ77490.1"/>
    </source>
</evidence>
<protein>
    <submittedName>
        <fullName evidence="2">Uncharacterized protein</fullName>
    </submittedName>
</protein>
<dbReference type="RefSeq" id="WP_092344111.1">
    <property type="nucleotide sequence ID" value="NZ_FNQN01000001.1"/>
</dbReference>
<evidence type="ECO:0000256" key="1">
    <source>
        <dbReference type="SAM" id="Phobius"/>
    </source>
</evidence>
<dbReference type="EMBL" id="FNQN01000001">
    <property type="protein sequence ID" value="SDZ77490.1"/>
    <property type="molecule type" value="Genomic_DNA"/>
</dbReference>
<sequence>MPKSSALLAVCFVAGLLGALASCLFLWGCNELGITRFIGVNLVQSIDIKKLYPQIFIGGLWGLGYFFTVGIPRHRRYWVRKGIWFSAIMSLTAIFYLYPYVYYQGVAGINLGILTPLLIILANMVWGVFTGFFARLLWGR</sequence>
<feature type="transmembrane region" description="Helical" evidence="1">
    <location>
        <begin position="51"/>
        <end position="71"/>
    </location>
</feature>
<proteinExistence type="predicted"/>
<dbReference type="Proteomes" id="UP000199409">
    <property type="component" value="Unassembled WGS sequence"/>
</dbReference>
<keyword evidence="3" id="KW-1185">Reference proteome</keyword>
<dbReference type="PROSITE" id="PS51257">
    <property type="entry name" value="PROKAR_LIPOPROTEIN"/>
    <property type="match status" value="1"/>
</dbReference>
<accession>A0A1H3VRV5</accession>
<feature type="transmembrane region" description="Helical" evidence="1">
    <location>
        <begin position="83"/>
        <end position="101"/>
    </location>
</feature>
<dbReference type="STRING" id="37625.SAMN05660420_00245"/>
<keyword evidence="1" id="KW-0812">Transmembrane</keyword>
<dbReference type="OrthoDB" id="458509at2"/>
<dbReference type="AlphaFoldDB" id="A0A1H3VRV5"/>
<feature type="transmembrane region" description="Helical" evidence="1">
    <location>
        <begin position="113"/>
        <end position="138"/>
    </location>
</feature>
<keyword evidence="1" id="KW-0472">Membrane</keyword>
<reference evidence="2 3" key="1">
    <citation type="submission" date="2016-10" db="EMBL/GenBank/DDBJ databases">
        <authorList>
            <person name="de Groot N.N."/>
        </authorList>
    </citation>
    <scope>NUCLEOTIDE SEQUENCE [LARGE SCALE GENOMIC DNA]</scope>
    <source>
        <strain evidence="2 3">DSM 7343</strain>
    </source>
</reference>
<organism evidence="2 3">
    <name type="scientific">Desulfuromusa kysingii</name>
    <dbReference type="NCBI Taxonomy" id="37625"/>
    <lineage>
        <taxon>Bacteria</taxon>
        <taxon>Pseudomonadati</taxon>
        <taxon>Thermodesulfobacteriota</taxon>
        <taxon>Desulfuromonadia</taxon>
        <taxon>Desulfuromonadales</taxon>
        <taxon>Geopsychrobacteraceae</taxon>
        <taxon>Desulfuromusa</taxon>
    </lineage>
</organism>